<feature type="non-terminal residue" evidence="2">
    <location>
        <position position="294"/>
    </location>
</feature>
<reference evidence="2 3" key="1">
    <citation type="journal article" date="2017" name="BMC Genomics">
        <title>Comparative genomic and phylogenomic analyses of the Bifidobacteriaceae family.</title>
        <authorList>
            <person name="Lugli G.A."/>
            <person name="Milani C."/>
            <person name="Turroni F."/>
            <person name="Duranti S."/>
            <person name="Mancabelli L."/>
            <person name="Mangifesta M."/>
            <person name="Ferrario C."/>
            <person name="Modesto M."/>
            <person name="Mattarelli P."/>
            <person name="Jiri K."/>
            <person name="van Sinderen D."/>
            <person name="Ventura M."/>
        </authorList>
    </citation>
    <scope>NUCLEOTIDE SEQUENCE [LARGE SCALE GENOMIC DNA]</scope>
    <source>
        <strain evidence="2 3">DSM 100201</strain>
    </source>
</reference>
<keyword evidence="1" id="KW-0472">Membrane</keyword>
<evidence type="ECO:0000313" key="3">
    <source>
        <dbReference type="Proteomes" id="UP000216444"/>
    </source>
</evidence>
<evidence type="ECO:0008006" key="4">
    <source>
        <dbReference type="Google" id="ProtNLM"/>
    </source>
</evidence>
<evidence type="ECO:0000256" key="1">
    <source>
        <dbReference type="SAM" id="Phobius"/>
    </source>
</evidence>
<proteinExistence type="predicted"/>
<keyword evidence="3" id="KW-1185">Reference proteome</keyword>
<organism evidence="2 3">
    <name type="scientific">Bifidobacterium tissieri</name>
    <dbReference type="NCBI Taxonomy" id="1630162"/>
    <lineage>
        <taxon>Bacteria</taxon>
        <taxon>Bacillati</taxon>
        <taxon>Actinomycetota</taxon>
        <taxon>Actinomycetes</taxon>
        <taxon>Bifidobacteriales</taxon>
        <taxon>Bifidobacteriaceae</taxon>
        <taxon>Bifidobacterium</taxon>
    </lineage>
</organism>
<evidence type="ECO:0000313" key="2">
    <source>
        <dbReference type="EMBL" id="OZG55341.1"/>
    </source>
</evidence>
<dbReference type="Proteomes" id="UP000216444">
    <property type="component" value="Unassembled WGS sequence"/>
</dbReference>
<feature type="transmembrane region" description="Helical" evidence="1">
    <location>
        <begin position="97"/>
        <end position="123"/>
    </location>
</feature>
<name>A0A261F877_9BIFI</name>
<dbReference type="RefSeq" id="WP_143248957.1">
    <property type="nucleotide sequence ID" value="NZ_MWWV01000029.1"/>
</dbReference>
<gene>
    <name evidence="2" type="ORF">BTIS_2250</name>
</gene>
<feature type="transmembrane region" description="Helical" evidence="1">
    <location>
        <begin position="21"/>
        <end position="43"/>
    </location>
</feature>
<sequence>MMLPDNYLQLIRKGKERFFPYGWISIISFCCLPLVVIDDLLLVWQMNDWFSIFICISDAISIILFGLRPNIGVWAVSALWIISSLVSNPTGWMTTTIALFAIGASSFVSSLRGAAVAAVIWFAQIVGKILYRPAFFVDGEIVSFTTFVVLVFLSGFFLRRQKIANEALAQVKRQQQLNVIARNLHDYVTNDLVDASLSLNQISGFSNSNESQIGMQNAIRSIDDALTQTRRIIRMLEQSQADNQSVIGTGFHTSLRSIYAICDGEQRHLNSVGISGTVLFPQDMNIPLHREDAR</sequence>
<dbReference type="AlphaFoldDB" id="A0A261F877"/>
<feature type="transmembrane region" description="Helical" evidence="1">
    <location>
        <begin position="74"/>
        <end position="91"/>
    </location>
</feature>
<keyword evidence="1" id="KW-1133">Transmembrane helix</keyword>
<feature type="transmembrane region" description="Helical" evidence="1">
    <location>
        <begin position="49"/>
        <end position="67"/>
    </location>
</feature>
<keyword evidence="1" id="KW-0812">Transmembrane</keyword>
<dbReference type="EMBL" id="MWWV01000029">
    <property type="protein sequence ID" value="OZG55341.1"/>
    <property type="molecule type" value="Genomic_DNA"/>
</dbReference>
<accession>A0A261F877</accession>
<feature type="transmembrane region" description="Helical" evidence="1">
    <location>
        <begin position="135"/>
        <end position="158"/>
    </location>
</feature>
<comment type="caution">
    <text evidence="2">The sequence shown here is derived from an EMBL/GenBank/DDBJ whole genome shotgun (WGS) entry which is preliminary data.</text>
</comment>
<protein>
    <recommendedName>
        <fullName evidence="4">Histidine kinase</fullName>
    </recommendedName>
</protein>